<keyword evidence="12" id="KW-1185">Reference proteome</keyword>
<reference evidence="10 12" key="2">
    <citation type="journal article" date="2018" name="Plant J.">
        <title>The Physcomitrella patens chromosome-scale assembly reveals moss genome structure and evolution.</title>
        <authorList>
            <person name="Lang D."/>
            <person name="Ullrich K.K."/>
            <person name="Murat F."/>
            <person name="Fuchs J."/>
            <person name="Jenkins J."/>
            <person name="Haas F.B."/>
            <person name="Piednoel M."/>
            <person name="Gundlach H."/>
            <person name="Van Bel M."/>
            <person name="Meyberg R."/>
            <person name="Vives C."/>
            <person name="Morata J."/>
            <person name="Symeonidi A."/>
            <person name="Hiss M."/>
            <person name="Muchero W."/>
            <person name="Kamisugi Y."/>
            <person name="Saleh O."/>
            <person name="Blanc G."/>
            <person name="Decker E.L."/>
            <person name="van Gessel N."/>
            <person name="Grimwood J."/>
            <person name="Hayes R.D."/>
            <person name="Graham S.W."/>
            <person name="Gunter L.E."/>
            <person name="McDaniel S.F."/>
            <person name="Hoernstein S.N.W."/>
            <person name="Larsson A."/>
            <person name="Li F.W."/>
            <person name="Perroud P.F."/>
            <person name="Phillips J."/>
            <person name="Ranjan P."/>
            <person name="Rokshar D.S."/>
            <person name="Rothfels C.J."/>
            <person name="Schneider L."/>
            <person name="Shu S."/>
            <person name="Stevenson D.W."/>
            <person name="Thummler F."/>
            <person name="Tillich M."/>
            <person name="Villarreal Aguilar J.C."/>
            <person name="Widiez T."/>
            <person name="Wong G.K."/>
            <person name="Wymore A."/>
            <person name="Zhang Y."/>
            <person name="Zimmer A.D."/>
            <person name="Quatrano R.S."/>
            <person name="Mayer K.F.X."/>
            <person name="Goodstein D."/>
            <person name="Casacuberta J.M."/>
            <person name="Vandepoele K."/>
            <person name="Reski R."/>
            <person name="Cuming A.C."/>
            <person name="Tuskan G.A."/>
            <person name="Maumus F."/>
            <person name="Salse J."/>
            <person name="Schmutz J."/>
            <person name="Rensing S.A."/>
        </authorList>
    </citation>
    <scope>NUCLEOTIDE SEQUENCE [LARGE SCALE GENOMIC DNA]</scope>
    <source>
        <strain evidence="11 12">cv. Gransden 2004</strain>
    </source>
</reference>
<keyword evidence="4" id="KW-0010">Activator</keyword>
<evidence type="ECO:0000256" key="5">
    <source>
        <dbReference type="ARBA" id="ARBA00023163"/>
    </source>
</evidence>
<dbReference type="Gramene" id="Pp3c10_9790V3.3">
    <property type="protein sequence ID" value="PAC:32902556.CDS.1"/>
    <property type="gene ID" value="Pp3c10_9790"/>
</dbReference>
<name>A0A2K1JYF1_PHYPA</name>
<evidence type="ECO:0000313" key="12">
    <source>
        <dbReference type="Proteomes" id="UP000006727"/>
    </source>
</evidence>
<keyword evidence="2" id="KW-0805">Transcription regulation</keyword>
<comment type="subcellular location">
    <subcellularLocation>
        <location evidence="1">Nucleus</location>
    </subcellularLocation>
</comment>
<keyword evidence="6" id="KW-0539">Nucleus</keyword>
<gene>
    <name evidence="11" type="primary">LOC112287333</name>
    <name evidence="10" type="ORF">PHYPA_013669</name>
</gene>
<dbReference type="EnsemblPlants" id="Pp3c10_9790V3.3">
    <property type="protein sequence ID" value="PAC:32902556.CDS.1"/>
    <property type="gene ID" value="Pp3c10_9790"/>
</dbReference>
<feature type="domain" description="AP2/ERF" evidence="9">
    <location>
        <begin position="66"/>
        <end position="123"/>
    </location>
</feature>
<dbReference type="PROSITE" id="PS51032">
    <property type="entry name" value="AP2_ERF"/>
    <property type="match status" value="1"/>
</dbReference>
<dbReference type="InterPro" id="IPR016177">
    <property type="entry name" value="DNA-bd_dom_sf"/>
</dbReference>
<dbReference type="Proteomes" id="UP000006727">
    <property type="component" value="Chromosome 10"/>
</dbReference>
<evidence type="ECO:0000256" key="8">
    <source>
        <dbReference type="SAM" id="MobiDB-lite"/>
    </source>
</evidence>
<reference evidence="11" key="3">
    <citation type="submission" date="2020-12" db="UniProtKB">
        <authorList>
            <consortium name="EnsemblPlants"/>
        </authorList>
    </citation>
    <scope>IDENTIFICATION</scope>
</reference>
<dbReference type="GO" id="GO:0003677">
    <property type="term" value="F:DNA binding"/>
    <property type="evidence" value="ECO:0007669"/>
    <property type="project" value="UniProtKB-KW"/>
</dbReference>
<evidence type="ECO:0000256" key="2">
    <source>
        <dbReference type="ARBA" id="ARBA00023015"/>
    </source>
</evidence>
<accession>A0A2K1JYF1</accession>
<keyword evidence="5" id="KW-0804">Transcription</keyword>
<dbReference type="GO" id="GO:0005634">
    <property type="term" value="C:nucleus"/>
    <property type="evidence" value="ECO:0007669"/>
    <property type="project" value="UniProtKB-SubCell"/>
</dbReference>
<dbReference type="CDD" id="cd00018">
    <property type="entry name" value="AP2"/>
    <property type="match status" value="1"/>
</dbReference>
<dbReference type="InterPro" id="IPR001471">
    <property type="entry name" value="AP2/ERF_dom"/>
</dbReference>
<dbReference type="PaxDb" id="3218-PP1S58_260V6.1"/>
<dbReference type="Gramene" id="Pp3c10_9790V3.2">
    <property type="protein sequence ID" value="PAC:32902555.CDS.1"/>
    <property type="gene ID" value="Pp3c10_9790"/>
</dbReference>
<dbReference type="InterPro" id="IPR036955">
    <property type="entry name" value="AP2/ERF_dom_sf"/>
</dbReference>
<evidence type="ECO:0000259" key="9">
    <source>
        <dbReference type="PROSITE" id="PS51032"/>
    </source>
</evidence>
<proteinExistence type="inferred from homology"/>
<dbReference type="SMART" id="SM00380">
    <property type="entry name" value="AP2"/>
    <property type="match status" value="1"/>
</dbReference>
<dbReference type="Pfam" id="PF00847">
    <property type="entry name" value="AP2"/>
    <property type="match status" value="1"/>
</dbReference>
<dbReference type="PANTHER" id="PTHR31839:SF2">
    <property type="entry name" value="DEHYDRATION-RESPONSIVE ELEMENT-BINDING PROTEIN 1D"/>
    <property type="match status" value="1"/>
</dbReference>
<dbReference type="EnsemblPlants" id="Pp3c10_9790V3.2">
    <property type="protein sequence ID" value="PAC:32902555.CDS.1"/>
    <property type="gene ID" value="Pp3c10_9790"/>
</dbReference>
<dbReference type="OrthoDB" id="568096at2759"/>
<sequence>MASKYPRKCREHASPGVGGRESTHRFDSRSQSYSFSEKPYHRRRRDAFRDMISDLVHQPSDTAVPGFRGVRYRQKLNKYVTEIRPTRCSKKIWLGTYDTAEEAARAFDIGNLCCKKNLPLNFPDSTQMLQRISSKLTPEAQRKAIATLAKDVVRMENDRSKLGGGNLTTTEPPVHSEPITQHLAAAEIRAVTYIEQPLEIVYGVEESATAMSVTEANARDNHSWSWDLGKVILDDELSEIPNFVGELDHEAMDFSSHGEVYYHHYDSQ</sequence>
<evidence type="ECO:0000256" key="6">
    <source>
        <dbReference type="ARBA" id="ARBA00023242"/>
    </source>
</evidence>
<evidence type="ECO:0000313" key="11">
    <source>
        <dbReference type="EnsemblPlants" id="PAC:32902554.CDS.1"/>
    </source>
</evidence>
<evidence type="ECO:0000256" key="1">
    <source>
        <dbReference type="ARBA" id="ARBA00004123"/>
    </source>
</evidence>
<keyword evidence="3" id="KW-0238">DNA-binding</keyword>
<evidence type="ECO:0000313" key="10">
    <source>
        <dbReference type="EMBL" id="PNR46550.1"/>
    </source>
</evidence>
<dbReference type="GeneID" id="112287333"/>
<reference evidence="10 12" key="1">
    <citation type="journal article" date="2008" name="Science">
        <title>The Physcomitrella genome reveals evolutionary insights into the conquest of land by plants.</title>
        <authorList>
            <person name="Rensing S."/>
            <person name="Lang D."/>
            <person name="Zimmer A."/>
            <person name="Terry A."/>
            <person name="Salamov A."/>
            <person name="Shapiro H."/>
            <person name="Nishiyama T."/>
            <person name="Perroud P.-F."/>
            <person name="Lindquist E."/>
            <person name="Kamisugi Y."/>
            <person name="Tanahashi T."/>
            <person name="Sakakibara K."/>
            <person name="Fujita T."/>
            <person name="Oishi K."/>
            <person name="Shin-I T."/>
            <person name="Kuroki Y."/>
            <person name="Toyoda A."/>
            <person name="Suzuki Y."/>
            <person name="Hashimoto A."/>
            <person name="Yamaguchi K."/>
            <person name="Sugano A."/>
            <person name="Kohara Y."/>
            <person name="Fujiyama A."/>
            <person name="Anterola A."/>
            <person name="Aoki S."/>
            <person name="Ashton N."/>
            <person name="Barbazuk W.B."/>
            <person name="Barker E."/>
            <person name="Bennetzen J."/>
            <person name="Bezanilla M."/>
            <person name="Blankenship R."/>
            <person name="Cho S.H."/>
            <person name="Dutcher S."/>
            <person name="Estelle M."/>
            <person name="Fawcett J.A."/>
            <person name="Gundlach H."/>
            <person name="Hanada K."/>
            <person name="Heyl A."/>
            <person name="Hicks K.A."/>
            <person name="Hugh J."/>
            <person name="Lohr M."/>
            <person name="Mayer K."/>
            <person name="Melkozernov A."/>
            <person name="Murata T."/>
            <person name="Nelson D."/>
            <person name="Pils B."/>
            <person name="Prigge M."/>
            <person name="Reiss B."/>
            <person name="Renner T."/>
            <person name="Rombauts S."/>
            <person name="Rushton P."/>
            <person name="Sanderfoot A."/>
            <person name="Schween G."/>
            <person name="Shiu S.-H."/>
            <person name="Stueber K."/>
            <person name="Theodoulou F.L."/>
            <person name="Tu H."/>
            <person name="Van de Peer Y."/>
            <person name="Verrier P.J."/>
            <person name="Waters E."/>
            <person name="Wood A."/>
            <person name="Yang L."/>
            <person name="Cove D."/>
            <person name="Cuming A."/>
            <person name="Hasebe M."/>
            <person name="Lucas S."/>
            <person name="Mishler D.B."/>
            <person name="Reski R."/>
            <person name="Grigoriev I."/>
            <person name="Quatrano R.S."/>
            <person name="Boore J.L."/>
        </authorList>
    </citation>
    <scope>NUCLEOTIDE SEQUENCE [LARGE SCALE GENOMIC DNA]</scope>
    <source>
        <strain evidence="11 12">cv. Gransden 2004</strain>
    </source>
</reference>
<evidence type="ECO:0000256" key="7">
    <source>
        <dbReference type="ARBA" id="ARBA00024343"/>
    </source>
</evidence>
<organism evidence="10">
    <name type="scientific">Physcomitrium patens</name>
    <name type="common">Spreading-leaved earth moss</name>
    <name type="synonym">Physcomitrella patens</name>
    <dbReference type="NCBI Taxonomy" id="3218"/>
    <lineage>
        <taxon>Eukaryota</taxon>
        <taxon>Viridiplantae</taxon>
        <taxon>Streptophyta</taxon>
        <taxon>Embryophyta</taxon>
        <taxon>Bryophyta</taxon>
        <taxon>Bryophytina</taxon>
        <taxon>Bryopsida</taxon>
        <taxon>Funariidae</taxon>
        <taxon>Funariales</taxon>
        <taxon>Funariaceae</taxon>
        <taxon>Physcomitrium</taxon>
    </lineage>
</organism>
<dbReference type="EMBL" id="ABEU02000010">
    <property type="protein sequence ID" value="PNR46550.1"/>
    <property type="molecule type" value="Genomic_DNA"/>
</dbReference>
<dbReference type="AlphaFoldDB" id="A0A2K1JYF1"/>
<dbReference type="EnsemblPlants" id="Pp3c10_9790V3.1">
    <property type="protein sequence ID" value="PAC:32902554.CDS.1"/>
    <property type="gene ID" value="Pp3c10_9790"/>
</dbReference>
<feature type="compositionally biased region" description="Basic residues" evidence="8">
    <location>
        <begin position="1"/>
        <end position="10"/>
    </location>
</feature>
<dbReference type="SUPFAM" id="SSF54171">
    <property type="entry name" value="DNA-binding domain"/>
    <property type="match status" value="1"/>
</dbReference>
<dbReference type="PANTHER" id="PTHR31839">
    <property type="entry name" value="DEHYDRATION-RESPONSIVE ELEMENT-BINDING PROTEIN 1D"/>
    <property type="match status" value="1"/>
</dbReference>
<dbReference type="InterPro" id="IPR045277">
    <property type="entry name" value="DRE1A-I"/>
</dbReference>
<dbReference type="Gene3D" id="3.30.730.10">
    <property type="entry name" value="AP2/ERF domain"/>
    <property type="match status" value="1"/>
</dbReference>
<evidence type="ECO:0000256" key="3">
    <source>
        <dbReference type="ARBA" id="ARBA00023125"/>
    </source>
</evidence>
<dbReference type="Gramene" id="Pp3c10_9790V3.1">
    <property type="protein sequence ID" value="PAC:32902554.CDS.1"/>
    <property type="gene ID" value="Pp3c10_9790"/>
</dbReference>
<dbReference type="RefSeq" id="XP_073392641.1">
    <property type="nucleotide sequence ID" value="XM_073536540.1"/>
</dbReference>
<comment type="similarity">
    <text evidence="7">Belongs to the AP2/ERF transcription factor family. ERF subfamily.</text>
</comment>
<protein>
    <recommendedName>
        <fullName evidence="9">AP2/ERF domain-containing protein</fullName>
    </recommendedName>
</protein>
<evidence type="ECO:0000256" key="4">
    <source>
        <dbReference type="ARBA" id="ARBA00023159"/>
    </source>
</evidence>
<dbReference type="GO" id="GO:0003700">
    <property type="term" value="F:DNA-binding transcription factor activity"/>
    <property type="evidence" value="ECO:0007669"/>
    <property type="project" value="InterPro"/>
</dbReference>
<feature type="region of interest" description="Disordered" evidence="8">
    <location>
        <begin position="1"/>
        <end position="41"/>
    </location>
</feature>